<organism evidence="1">
    <name type="scientific">uncultured Pleomorphomonas sp</name>
    <dbReference type="NCBI Taxonomy" id="442121"/>
    <lineage>
        <taxon>Bacteria</taxon>
        <taxon>Pseudomonadati</taxon>
        <taxon>Pseudomonadota</taxon>
        <taxon>Alphaproteobacteria</taxon>
        <taxon>Hyphomicrobiales</taxon>
        <taxon>Pleomorphomonadaceae</taxon>
        <taxon>Pleomorphomonas</taxon>
        <taxon>environmental samples</taxon>
    </lineage>
</organism>
<gene>
    <name evidence="1" type="ORF">KL86PLE_130532</name>
</gene>
<protein>
    <submittedName>
        <fullName evidence="1">Uncharacterized protein</fullName>
    </submittedName>
</protein>
<reference evidence="1" key="1">
    <citation type="submission" date="2016-08" db="EMBL/GenBank/DDBJ databases">
        <authorList>
            <person name="Seilhamer J.J."/>
        </authorList>
    </citation>
    <scope>NUCLEOTIDE SEQUENCE</scope>
    <source>
        <strain evidence="1">86</strain>
    </source>
</reference>
<name>A0A212LC44_9HYPH</name>
<evidence type="ECO:0000313" key="1">
    <source>
        <dbReference type="EMBL" id="SCM75131.1"/>
    </source>
</evidence>
<accession>A0A212LC44</accession>
<dbReference type="EMBL" id="FMJD01000005">
    <property type="protein sequence ID" value="SCM75131.1"/>
    <property type="molecule type" value="Genomic_DNA"/>
</dbReference>
<dbReference type="AlphaFoldDB" id="A0A212LC44"/>
<proteinExistence type="predicted"/>
<sequence length="171" mass="19673">MASMDCMRPVVSCVPISVHMNFSRCSNSLECWLPQLSPIFSTMRRIATKRRPSAPLTRDSRQPAVTFAMVDEVHQRPEGTAGRTFHDHKHRFVEGEDFFVCDTYEASELLKRPAPNGANLLTRRGYLKLVKPLTDDRVCVWVPTSRSLVRKLRRCSWPATVKRHHQTTPRL</sequence>